<comment type="catalytic activity">
    <reaction evidence="11">
        <text>GTP + H2O = GDP + phosphate + H(+)</text>
        <dbReference type="Rhea" id="RHEA:19669"/>
        <dbReference type="ChEBI" id="CHEBI:15377"/>
        <dbReference type="ChEBI" id="CHEBI:15378"/>
        <dbReference type="ChEBI" id="CHEBI:37565"/>
        <dbReference type="ChEBI" id="CHEBI:43474"/>
        <dbReference type="ChEBI" id="CHEBI:58189"/>
        <dbReference type="EC" id="3.6.5.4"/>
    </reaction>
</comment>
<dbReference type="InterPro" id="IPR036891">
    <property type="entry name" value="Signal_recog_part_SRP54_M_sf"/>
</dbReference>
<dbReference type="SUPFAM" id="SSF47364">
    <property type="entry name" value="Domain of the SRP/SRP receptor G-proteins"/>
    <property type="match status" value="1"/>
</dbReference>
<sequence>MFEKLTKKLNIFLKILHIKVFNKKNIKNTLYKVRCALIKSDVALTVIDSFLRLNKKKSLGSAINKDLTPGQTLIKIIFNELVNIMGKKNEKFNLLNKNLTIGMIIGLQGTGKTTSIAKLSYYLNKKTKKILVTSIDIYRPAAITQLEVLIKKTGAHFFPSDSFNKPINIVKLAIKYAIKNSYDLLLIDTPGTLHTDQLKIKELQKISKYINPTETLLVVDSMTGQDAINSIKKFNKYFILSGLILTKLDSDTRGGIALSIKQLTKKSIKYIGTGEKIHDLQKFYPERIAKRILGMDDILSIIEKIKIQINDKDSKKLKETIKKKENFNLNDFLIQIKQIQKIEGITSLLNHFPLNKLIKKSSLYNIDKKSLIKIEAMINSMTKKEKENPNIIKGSRKKRISLGSGITRQEINIYLKQFENIKKIMNQITKKRPNKIFQHIKNYFIK</sequence>
<comment type="similarity">
    <text evidence="2">Belongs to the GTP-binding SRP family. SRP54 subfamily.</text>
</comment>
<evidence type="ECO:0000256" key="10">
    <source>
        <dbReference type="ARBA" id="ARBA00035672"/>
    </source>
</evidence>
<dbReference type="AlphaFoldDB" id="F7WZU7"/>
<evidence type="ECO:0000256" key="5">
    <source>
        <dbReference type="ARBA" id="ARBA00022801"/>
    </source>
</evidence>
<dbReference type="InterPro" id="IPR003593">
    <property type="entry name" value="AAA+_ATPase"/>
</dbReference>
<dbReference type="InterPro" id="IPR004125">
    <property type="entry name" value="Signal_recog_particle_SRP54_M"/>
</dbReference>
<dbReference type="STRING" id="261317.BCTU_259"/>
<evidence type="ECO:0000256" key="11">
    <source>
        <dbReference type="ARBA" id="ARBA00048027"/>
    </source>
</evidence>
<feature type="domain" description="SRP54-type proteins GTP-binding" evidence="13">
    <location>
        <begin position="99"/>
        <end position="294"/>
    </location>
</feature>
<evidence type="ECO:0000256" key="6">
    <source>
        <dbReference type="ARBA" id="ARBA00022884"/>
    </source>
</evidence>
<dbReference type="SMART" id="SM00382">
    <property type="entry name" value="AAA"/>
    <property type="match status" value="1"/>
</dbReference>
<dbReference type="PANTHER" id="PTHR11564">
    <property type="entry name" value="SIGNAL RECOGNITION PARTICLE 54K PROTEIN SRP54"/>
    <property type="match status" value="1"/>
</dbReference>
<evidence type="ECO:0000256" key="2">
    <source>
        <dbReference type="ARBA" id="ARBA00005450"/>
    </source>
</evidence>
<keyword evidence="5" id="KW-0378">Hydrolase</keyword>
<comment type="subcellular location">
    <subcellularLocation>
        <location evidence="1">Cytoplasm</location>
    </subcellularLocation>
</comment>
<dbReference type="Gene3D" id="1.10.260.30">
    <property type="entry name" value="Signal recognition particle, SRP54 subunit, M-domain"/>
    <property type="match status" value="1"/>
</dbReference>
<dbReference type="SUPFAM" id="SSF52540">
    <property type="entry name" value="P-loop containing nucleoside triphosphate hydrolases"/>
    <property type="match status" value="1"/>
</dbReference>
<protein>
    <recommendedName>
        <fullName evidence="10">signal-recognition-particle GTPase</fullName>
        <ecNumber evidence="10">3.6.5.4</ecNumber>
    </recommendedName>
</protein>
<dbReference type="InterPro" id="IPR036225">
    <property type="entry name" value="SRP/SRP_N"/>
</dbReference>
<dbReference type="GO" id="GO:0006614">
    <property type="term" value="P:SRP-dependent cotranslational protein targeting to membrane"/>
    <property type="evidence" value="ECO:0007669"/>
    <property type="project" value="InterPro"/>
</dbReference>
<keyword evidence="9" id="KW-0687">Ribonucleoprotein</keyword>
<dbReference type="Proteomes" id="UP000006811">
    <property type="component" value="Chromosome"/>
</dbReference>
<evidence type="ECO:0000256" key="3">
    <source>
        <dbReference type="ARBA" id="ARBA00022490"/>
    </source>
</evidence>
<evidence type="ECO:0000256" key="7">
    <source>
        <dbReference type="ARBA" id="ARBA00023134"/>
    </source>
</evidence>
<dbReference type="PANTHER" id="PTHR11564:SF5">
    <property type="entry name" value="SIGNAL RECOGNITION PARTICLE SUBUNIT SRP54"/>
    <property type="match status" value="1"/>
</dbReference>
<evidence type="ECO:0000256" key="9">
    <source>
        <dbReference type="ARBA" id="ARBA00023274"/>
    </source>
</evidence>
<organism evidence="15 16">
    <name type="scientific">Buchnera aphidicola</name>
    <name type="common">Cinara tujafilina</name>
    <dbReference type="NCBI Taxonomy" id="261317"/>
    <lineage>
        <taxon>Bacteria</taxon>
        <taxon>Pseudomonadati</taxon>
        <taxon>Pseudomonadota</taxon>
        <taxon>Gammaproteobacteria</taxon>
        <taxon>Enterobacterales</taxon>
        <taxon>Erwiniaceae</taxon>
        <taxon>Buchnera</taxon>
    </lineage>
</organism>
<evidence type="ECO:0000256" key="1">
    <source>
        <dbReference type="ARBA" id="ARBA00004496"/>
    </source>
</evidence>
<evidence type="ECO:0000259" key="12">
    <source>
        <dbReference type="SMART" id="SM00382"/>
    </source>
</evidence>
<dbReference type="Pfam" id="PF00448">
    <property type="entry name" value="SRP54"/>
    <property type="match status" value="1"/>
</dbReference>
<dbReference type="HOGENOM" id="CLU_009301_6_0_6"/>
<keyword evidence="6" id="KW-0694">RNA-binding</keyword>
<dbReference type="EC" id="3.6.5.4" evidence="10"/>
<dbReference type="GO" id="GO:0008312">
    <property type="term" value="F:7S RNA binding"/>
    <property type="evidence" value="ECO:0007669"/>
    <property type="project" value="InterPro"/>
</dbReference>
<keyword evidence="7" id="KW-0342">GTP-binding</keyword>
<dbReference type="SUPFAM" id="SSF47446">
    <property type="entry name" value="Signal peptide-binding domain"/>
    <property type="match status" value="1"/>
</dbReference>
<dbReference type="eggNOG" id="COG0541">
    <property type="taxonomic scope" value="Bacteria"/>
</dbReference>
<keyword evidence="4" id="KW-0547">Nucleotide-binding</keyword>
<dbReference type="SMART" id="SM00962">
    <property type="entry name" value="SRP54"/>
    <property type="match status" value="1"/>
</dbReference>
<dbReference type="InterPro" id="IPR042101">
    <property type="entry name" value="SRP54_N_sf"/>
</dbReference>
<dbReference type="InterPro" id="IPR000897">
    <property type="entry name" value="SRP54_GTPase_dom"/>
</dbReference>
<evidence type="ECO:0000313" key="16">
    <source>
        <dbReference type="Proteomes" id="UP000006811"/>
    </source>
</evidence>
<feature type="domain" description="AAA+ ATPase" evidence="12">
    <location>
        <begin position="98"/>
        <end position="299"/>
    </location>
</feature>
<keyword evidence="3" id="KW-0963">Cytoplasm</keyword>
<dbReference type="GO" id="GO:0048500">
    <property type="term" value="C:signal recognition particle"/>
    <property type="evidence" value="ECO:0007669"/>
    <property type="project" value="InterPro"/>
</dbReference>
<dbReference type="InterPro" id="IPR022941">
    <property type="entry name" value="SRP54"/>
</dbReference>
<reference evidence="15 16" key="1">
    <citation type="journal article" date="2011" name="Appl. Environ. Microbiol.">
        <title>The genome of Buchnera aphidicola from the aphid Cinara tujafilina provides new clues about the evolutionary history of metabolic losses in bacterial endosymbionts.</title>
        <authorList>
            <person name="Lamelas A."/>
            <person name="Gosalbes M.J."/>
            <person name="Moya A."/>
            <person name="Latorre A."/>
        </authorList>
    </citation>
    <scope>NUCLEOTIDE SEQUENCE [LARGE SCALE GENOMIC DNA]</scope>
    <source>
        <strain evidence="16">Cinara tujafilina</strain>
    </source>
</reference>
<evidence type="ECO:0000313" key="15">
    <source>
        <dbReference type="EMBL" id="AEH39839.1"/>
    </source>
</evidence>
<dbReference type="Pfam" id="PF02881">
    <property type="entry name" value="SRP54_N"/>
    <property type="match status" value="1"/>
</dbReference>
<name>F7WZU7_9GAMM</name>
<dbReference type="Pfam" id="PF02978">
    <property type="entry name" value="SRP_SPB"/>
    <property type="match status" value="1"/>
</dbReference>
<dbReference type="SMART" id="SM00963">
    <property type="entry name" value="SRP54_N"/>
    <property type="match status" value="1"/>
</dbReference>
<dbReference type="GO" id="GO:0005525">
    <property type="term" value="F:GTP binding"/>
    <property type="evidence" value="ECO:0007669"/>
    <property type="project" value="UniProtKB-KW"/>
</dbReference>
<proteinExistence type="inferred from homology"/>
<evidence type="ECO:0000256" key="8">
    <source>
        <dbReference type="ARBA" id="ARBA00023135"/>
    </source>
</evidence>
<accession>F7WZU7</accession>
<evidence type="ECO:0000259" key="14">
    <source>
        <dbReference type="SMART" id="SM00963"/>
    </source>
</evidence>
<feature type="domain" description="Signal recognition particle SRP54 helical bundle" evidence="14">
    <location>
        <begin position="1"/>
        <end position="85"/>
    </location>
</feature>
<evidence type="ECO:0000256" key="4">
    <source>
        <dbReference type="ARBA" id="ARBA00022741"/>
    </source>
</evidence>
<dbReference type="KEGG" id="baj:BCTU_259"/>
<keyword evidence="16" id="KW-1185">Reference proteome</keyword>
<keyword evidence="8" id="KW-0733">Signal recognition particle</keyword>
<dbReference type="OrthoDB" id="9804720at2"/>
<dbReference type="GO" id="GO:0003924">
    <property type="term" value="F:GTPase activity"/>
    <property type="evidence" value="ECO:0007669"/>
    <property type="project" value="InterPro"/>
</dbReference>
<gene>
    <name evidence="15" type="primary">ffh</name>
    <name evidence="15" type="ORF">BCTU_259</name>
</gene>
<dbReference type="InterPro" id="IPR027417">
    <property type="entry name" value="P-loop_NTPase"/>
</dbReference>
<dbReference type="Gene3D" id="3.40.50.300">
    <property type="entry name" value="P-loop containing nucleotide triphosphate hydrolases"/>
    <property type="match status" value="1"/>
</dbReference>
<evidence type="ECO:0000259" key="13">
    <source>
        <dbReference type="SMART" id="SM00962"/>
    </source>
</evidence>
<dbReference type="InterPro" id="IPR013822">
    <property type="entry name" value="Signal_recog_particl_SRP54_hlx"/>
</dbReference>
<dbReference type="EMBL" id="CP001817">
    <property type="protein sequence ID" value="AEH39839.1"/>
    <property type="molecule type" value="Genomic_DNA"/>
</dbReference>
<dbReference type="Gene3D" id="1.20.120.140">
    <property type="entry name" value="Signal recognition particle SRP54, nucleotide-binding domain"/>
    <property type="match status" value="1"/>
</dbReference>